<dbReference type="Pfam" id="PF09095">
    <property type="entry name" value="AmyA-gluTrfs_C"/>
    <property type="match status" value="1"/>
</dbReference>
<evidence type="ECO:0000259" key="4">
    <source>
        <dbReference type="Pfam" id="PF09094"/>
    </source>
</evidence>
<protein>
    <submittedName>
        <fullName evidence="6">Glycosyl hydrolase</fullName>
    </submittedName>
</protein>
<evidence type="ECO:0000313" key="7">
    <source>
        <dbReference type="Proteomes" id="UP000742786"/>
    </source>
</evidence>
<dbReference type="AlphaFoldDB" id="A0A916J2K4"/>
<evidence type="ECO:0000256" key="1">
    <source>
        <dbReference type="ARBA" id="ARBA00006821"/>
    </source>
</evidence>
<dbReference type="Pfam" id="PF03065">
    <property type="entry name" value="Glyco_hydro_57"/>
    <property type="match status" value="1"/>
</dbReference>
<proteinExistence type="inferred from homology"/>
<feature type="domain" description="Glycoside hydrolase family 57 N-terminal" evidence="3">
    <location>
        <begin position="17"/>
        <end position="267"/>
    </location>
</feature>
<gene>
    <name evidence="6" type="ORF">GTOL_11417</name>
</gene>
<dbReference type="PANTHER" id="PTHR36306">
    <property type="entry name" value="ALPHA-AMYLASE-RELATED-RELATED"/>
    <property type="match status" value="1"/>
</dbReference>
<comment type="caution">
    <text evidence="6">The sequence shown here is derived from an EMBL/GenBank/DDBJ whole genome shotgun (WGS) entry which is preliminary data.</text>
</comment>
<dbReference type="EMBL" id="CAJQUM010000001">
    <property type="protein sequence ID" value="CAG4883534.1"/>
    <property type="molecule type" value="Genomic_DNA"/>
</dbReference>
<feature type="domain" description="Alpha-amylase/4-alpha-glucanotransferase central" evidence="4">
    <location>
        <begin position="310"/>
        <end position="387"/>
    </location>
</feature>
<organism evidence="6 7">
    <name type="scientific">Georgfuchsia toluolica</name>
    <dbReference type="NCBI Taxonomy" id="424218"/>
    <lineage>
        <taxon>Bacteria</taxon>
        <taxon>Pseudomonadati</taxon>
        <taxon>Pseudomonadota</taxon>
        <taxon>Betaproteobacteria</taxon>
        <taxon>Nitrosomonadales</taxon>
        <taxon>Sterolibacteriaceae</taxon>
        <taxon>Georgfuchsia</taxon>
    </lineage>
</organism>
<keyword evidence="6" id="KW-0378">Hydrolase</keyword>
<dbReference type="Proteomes" id="UP000742786">
    <property type="component" value="Unassembled WGS sequence"/>
</dbReference>
<dbReference type="CDD" id="cd10793">
    <property type="entry name" value="GH57N_TLGT_like"/>
    <property type="match status" value="1"/>
</dbReference>
<dbReference type="GO" id="GO:0030246">
    <property type="term" value="F:carbohydrate binding"/>
    <property type="evidence" value="ECO:0007669"/>
    <property type="project" value="InterPro"/>
</dbReference>
<dbReference type="Pfam" id="PF09094">
    <property type="entry name" value="AmyA-A_glucT_m"/>
    <property type="match status" value="1"/>
</dbReference>
<dbReference type="SUPFAM" id="SSF88688">
    <property type="entry name" value="Families 57/38 glycoside transferase middle domain"/>
    <property type="match status" value="1"/>
</dbReference>
<dbReference type="Gene3D" id="3.20.110.20">
    <property type="match status" value="1"/>
</dbReference>
<keyword evidence="2" id="KW-0119">Carbohydrate metabolism</keyword>
<accession>A0A916J2K4</accession>
<dbReference type="InterPro" id="IPR015179">
    <property type="entry name" value="A-amylase/a-glucTrfase_C"/>
</dbReference>
<name>A0A916J2K4_9PROT</name>
<dbReference type="InterPro" id="IPR052046">
    <property type="entry name" value="GH57_Enzymes"/>
</dbReference>
<evidence type="ECO:0000313" key="6">
    <source>
        <dbReference type="EMBL" id="CAG4883534.1"/>
    </source>
</evidence>
<dbReference type="Gene3D" id="2.70.98.10">
    <property type="match status" value="1"/>
</dbReference>
<evidence type="ECO:0000259" key="3">
    <source>
        <dbReference type="Pfam" id="PF03065"/>
    </source>
</evidence>
<keyword evidence="7" id="KW-1185">Reference proteome</keyword>
<dbReference type="InterPro" id="IPR011013">
    <property type="entry name" value="Gal_mutarotase_sf_dom"/>
</dbReference>
<dbReference type="InterPro" id="IPR014718">
    <property type="entry name" value="GH-type_carb-bd"/>
</dbReference>
<dbReference type="InterPro" id="IPR004300">
    <property type="entry name" value="Glyco_hydro_57_N"/>
</dbReference>
<dbReference type="SUPFAM" id="SSF74650">
    <property type="entry name" value="Galactose mutarotase-like"/>
    <property type="match status" value="1"/>
</dbReference>
<dbReference type="InterPro" id="IPR028995">
    <property type="entry name" value="Glyco_hydro_57/38_cen_sf"/>
</dbReference>
<sequence>MTIALLFGVHAHQPVGNFPAVIEEAHLRCYRMFLQTLERYPTFRFSVHFSGWLLDVLMQRYPDDMERLKAMTQRGQVEWFGSGDCEPVLAAIPQRDRISQIETLSNKIERHFGQRPAGAWLTERVWESSVVPALVDCGIRYVAVDDYHFFCAGQPPEKLGSFWTTEEDGRTLDLFPISEQARYRLPFSSATEAVAWLERLAREGQSAAIYFDDIEKFGIWPETYEWVYEKGWLTQFIEGVLGSKLIRTATYADYHRVHATRGIVYLPTTSYIEMNEWTLPAPAARAFHRLVEQEKAAGRYDDDKSYLRGGIWRNFFSRFPEANWMHKRMLEQSARLASLPQAARTLRMQESLHRAQANDAYWHGLFGGLYLPHLRRAVWNNLLALEADLDGVALRPAVERRDVDLDGYGEMFLRSQALQAVVRDDGNAALIELSAYAAGHNFGDTLRRIDEAYHDKIGPAQQPHAKHEGIASAHDRVAFIHEIGPGDLVPDSRPRASFIDTCGHHVLDAYQSSGAAGDFVLDGNGWRVEKHYAVSGSRLSVRYRCEGLSGRFETQLNIAMPSCDGYSGRYILADGSIPCGFGQELKLDAATKLILDDSVLAGALCLSFPPASISARPYYTVSQSEAGFEKIMQGVELTLYWPLNNCSREMIVVLEYLPHAL</sequence>
<dbReference type="RefSeq" id="WP_220635493.1">
    <property type="nucleotide sequence ID" value="NZ_CAJQUM010000001.1"/>
</dbReference>
<dbReference type="PANTHER" id="PTHR36306:SF1">
    <property type="entry name" value="ALPHA-AMYLASE-RELATED"/>
    <property type="match status" value="1"/>
</dbReference>
<evidence type="ECO:0000259" key="5">
    <source>
        <dbReference type="Pfam" id="PF09095"/>
    </source>
</evidence>
<reference evidence="6" key="1">
    <citation type="submission" date="2021-04" db="EMBL/GenBank/DDBJ databases">
        <authorList>
            <person name="Hornung B."/>
        </authorList>
    </citation>
    <scope>NUCLEOTIDE SEQUENCE</scope>
    <source>
        <strain evidence="6">G5G6</strain>
    </source>
</reference>
<dbReference type="SUPFAM" id="SSF88713">
    <property type="entry name" value="Glycoside hydrolase/deacetylase"/>
    <property type="match status" value="1"/>
</dbReference>
<dbReference type="InterPro" id="IPR011330">
    <property type="entry name" value="Glyco_hydro/deAcase_b/a-brl"/>
</dbReference>
<comment type="similarity">
    <text evidence="1">Belongs to the glycosyl hydrolase 57 family.</text>
</comment>
<dbReference type="GO" id="GO:0016787">
    <property type="term" value="F:hydrolase activity"/>
    <property type="evidence" value="ECO:0007669"/>
    <property type="project" value="UniProtKB-KW"/>
</dbReference>
<feature type="domain" description="Alpha-amylase/4-alpha-glucanotransferase C-terminal" evidence="5">
    <location>
        <begin position="402"/>
        <end position="644"/>
    </location>
</feature>
<dbReference type="GO" id="GO:0005975">
    <property type="term" value="P:carbohydrate metabolic process"/>
    <property type="evidence" value="ECO:0007669"/>
    <property type="project" value="InterPro"/>
</dbReference>
<dbReference type="InterPro" id="IPR015178">
    <property type="entry name" value="A-amylase/a-glucTrfase_central"/>
</dbReference>
<evidence type="ECO:0000256" key="2">
    <source>
        <dbReference type="ARBA" id="ARBA00023277"/>
    </source>
</evidence>